<keyword evidence="2" id="KW-1185">Reference proteome</keyword>
<dbReference type="Proteomes" id="UP000539052">
    <property type="component" value="Unassembled WGS sequence"/>
</dbReference>
<sequence length="181" mass="21602">MARWNSAGIPHKGWKYLGMEDLGEDLLPDEEVEYEQCEMCGKEKIRYVHLLEHPDYHGEIRVGCVCASKMIDDYVNPQEREKDLKNRINRKKNFLKQEWRYKPDTGNYTLRYKGDYITIMKSSFGAGWGVIFQGERKWDYHGKKITDLHSAKIVAFDLFDELHESNHQAQPYWDGIRWIYY</sequence>
<comment type="caution">
    <text evidence="1">The sequence shown here is derived from an EMBL/GenBank/DDBJ whole genome shotgun (WGS) entry which is preliminary data.</text>
</comment>
<evidence type="ECO:0000313" key="1">
    <source>
        <dbReference type="EMBL" id="NNJ30450.1"/>
    </source>
</evidence>
<reference evidence="1 2" key="1">
    <citation type="submission" date="2020-03" db="EMBL/GenBank/DDBJ databases">
        <title>Genome Sequence of industrial isolate, B5A.</title>
        <authorList>
            <person name="Sharma S."/>
            <person name="Patil P.B."/>
            <person name="Korpole S."/>
        </authorList>
    </citation>
    <scope>NUCLEOTIDE SEQUENCE [LARGE SCALE GENOMIC DNA]</scope>
    <source>
        <strain evidence="1 2">PI-S10-B5A</strain>
    </source>
</reference>
<protein>
    <recommendedName>
        <fullName evidence="3">HNH endonuclease</fullName>
    </recommendedName>
</protein>
<evidence type="ECO:0000313" key="2">
    <source>
        <dbReference type="Proteomes" id="UP000539052"/>
    </source>
</evidence>
<dbReference type="RefSeq" id="WP_170821613.1">
    <property type="nucleotide sequence ID" value="NZ_JAAOXG010000020.1"/>
</dbReference>
<name>A0ABX1VR19_9FIRM</name>
<gene>
    <name evidence="1" type="ORF">G9470_11710</name>
</gene>
<organism evidence="1 2">
    <name type="scientific">Lacrimispora defluvii</name>
    <dbReference type="NCBI Taxonomy" id="2719233"/>
    <lineage>
        <taxon>Bacteria</taxon>
        <taxon>Bacillati</taxon>
        <taxon>Bacillota</taxon>
        <taxon>Clostridia</taxon>
        <taxon>Lachnospirales</taxon>
        <taxon>Lachnospiraceae</taxon>
        <taxon>Lacrimispora</taxon>
    </lineage>
</organism>
<dbReference type="EMBL" id="JAAOXG010000020">
    <property type="protein sequence ID" value="NNJ30450.1"/>
    <property type="molecule type" value="Genomic_DNA"/>
</dbReference>
<evidence type="ECO:0008006" key="3">
    <source>
        <dbReference type="Google" id="ProtNLM"/>
    </source>
</evidence>
<accession>A0ABX1VR19</accession>
<proteinExistence type="predicted"/>